<dbReference type="Proteomes" id="UP000632222">
    <property type="component" value="Unassembled WGS sequence"/>
</dbReference>
<dbReference type="Gene3D" id="3.40.50.2300">
    <property type="match status" value="2"/>
</dbReference>
<evidence type="ECO:0000256" key="2">
    <source>
        <dbReference type="ARBA" id="ARBA00023125"/>
    </source>
</evidence>
<accession>A0ABQ2D0Q6</accession>
<organism evidence="5 6">
    <name type="scientific">Deinococcus roseus</name>
    <dbReference type="NCBI Taxonomy" id="392414"/>
    <lineage>
        <taxon>Bacteria</taxon>
        <taxon>Thermotogati</taxon>
        <taxon>Deinococcota</taxon>
        <taxon>Deinococci</taxon>
        <taxon>Deinococcales</taxon>
        <taxon>Deinococcaceae</taxon>
        <taxon>Deinococcus</taxon>
    </lineage>
</organism>
<evidence type="ECO:0000256" key="3">
    <source>
        <dbReference type="ARBA" id="ARBA00023163"/>
    </source>
</evidence>
<dbReference type="PANTHER" id="PTHR30146:SF109">
    <property type="entry name" value="HTH-TYPE TRANSCRIPTIONAL REGULATOR GALS"/>
    <property type="match status" value="1"/>
</dbReference>
<dbReference type="InterPro" id="IPR000843">
    <property type="entry name" value="HTH_LacI"/>
</dbReference>
<dbReference type="SUPFAM" id="SSF47413">
    <property type="entry name" value="lambda repressor-like DNA-binding domains"/>
    <property type="match status" value="1"/>
</dbReference>
<gene>
    <name evidence="5" type="ORF">GCM10008938_22700</name>
</gene>
<keyword evidence="6" id="KW-1185">Reference proteome</keyword>
<dbReference type="SUPFAM" id="SSF53822">
    <property type="entry name" value="Periplasmic binding protein-like I"/>
    <property type="match status" value="1"/>
</dbReference>
<protein>
    <submittedName>
        <fullName evidence="5">LacI family transcriptional regulator</fullName>
    </submittedName>
</protein>
<dbReference type="Pfam" id="PF00356">
    <property type="entry name" value="LacI"/>
    <property type="match status" value="1"/>
</dbReference>
<dbReference type="Pfam" id="PF13377">
    <property type="entry name" value="Peripla_BP_3"/>
    <property type="match status" value="1"/>
</dbReference>
<dbReference type="RefSeq" id="WP_189002803.1">
    <property type="nucleotide sequence ID" value="NZ_BMOD01000007.1"/>
</dbReference>
<dbReference type="PROSITE" id="PS50932">
    <property type="entry name" value="HTH_LACI_2"/>
    <property type="match status" value="1"/>
</dbReference>
<dbReference type="Gene3D" id="1.10.260.40">
    <property type="entry name" value="lambda repressor-like DNA-binding domains"/>
    <property type="match status" value="1"/>
</dbReference>
<evidence type="ECO:0000259" key="4">
    <source>
        <dbReference type="PROSITE" id="PS50932"/>
    </source>
</evidence>
<dbReference type="PROSITE" id="PS00356">
    <property type="entry name" value="HTH_LACI_1"/>
    <property type="match status" value="1"/>
</dbReference>
<evidence type="ECO:0000313" key="5">
    <source>
        <dbReference type="EMBL" id="GGJ36078.1"/>
    </source>
</evidence>
<dbReference type="InterPro" id="IPR046335">
    <property type="entry name" value="LacI/GalR-like_sensor"/>
</dbReference>
<keyword evidence="2" id="KW-0238">DNA-binding</keyword>
<dbReference type="PANTHER" id="PTHR30146">
    <property type="entry name" value="LACI-RELATED TRANSCRIPTIONAL REPRESSOR"/>
    <property type="match status" value="1"/>
</dbReference>
<keyword evidence="3" id="KW-0804">Transcription</keyword>
<reference evidence="6" key="1">
    <citation type="journal article" date="2019" name="Int. J. Syst. Evol. Microbiol.">
        <title>The Global Catalogue of Microorganisms (GCM) 10K type strain sequencing project: providing services to taxonomists for standard genome sequencing and annotation.</title>
        <authorList>
            <consortium name="The Broad Institute Genomics Platform"/>
            <consortium name="The Broad Institute Genome Sequencing Center for Infectious Disease"/>
            <person name="Wu L."/>
            <person name="Ma J."/>
        </authorList>
    </citation>
    <scope>NUCLEOTIDE SEQUENCE [LARGE SCALE GENOMIC DNA]</scope>
    <source>
        <strain evidence="6">JCM 14370</strain>
    </source>
</reference>
<dbReference type="EMBL" id="BMOD01000007">
    <property type="protein sequence ID" value="GGJ36078.1"/>
    <property type="molecule type" value="Genomic_DNA"/>
</dbReference>
<keyword evidence="1" id="KW-0805">Transcription regulation</keyword>
<evidence type="ECO:0000313" key="6">
    <source>
        <dbReference type="Proteomes" id="UP000632222"/>
    </source>
</evidence>
<proteinExistence type="predicted"/>
<dbReference type="CDD" id="cd06267">
    <property type="entry name" value="PBP1_LacI_sugar_binding-like"/>
    <property type="match status" value="1"/>
</dbReference>
<dbReference type="InterPro" id="IPR010982">
    <property type="entry name" value="Lambda_DNA-bd_dom_sf"/>
</dbReference>
<dbReference type="SMART" id="SM00354">
    <property type="entry name" value="HTH_LACI"/>
    <property type="match status" value="1"/>
</dbReference>
<dbReference type="InterPro" id="IPR028082">
    <property type="entry name" value="Peripla_BP_I"/>
</dbReference>
<sequence>MASIYDVAKLAGVSPTTAKRALRSPEALHPNTLKKVQQAVEALQYEPDARAKSLKDAISPNVGLVLGSFVEPFFGELARSIARNLRNSKLNLIVTENEYDSTIELEELKQLYSQRIGALIVRRGYGEASAEYLQRLQDRGVYILEIDYRGVNSPYDSVMLDNEGCVRMGVNYLADLGHTRIAALSKYDSSRHPETRSFYFPKVMEERTLPLPDEYQRMAALSEEAAYHLTHELMRLDVPPTALFALTGTQTAGAYRALQELGLKVGSEISLLGFDNYSWTTLVTPGIDVIEQPTTEMGAAAAQIVLDVIQNGPPAEPISLRFPGRLIKRGSCIPPVKQ</sequence>
<evidence type="ECO:0000256" key="1">
    <source>
        <dbReference type="ARBA" id="ARBA00023015"/>
    </source>
</evidence>
<dbReference type="CDD" id="cd01392">
    <property type="entry name" value="HTH_LacI"/>
    <property type="match status" value="1"/>
</dbReference>
<comment type="caution">
    <text evidence="5">The sequence shown here is derived from an EMBL/GenBank/DDBJ whole genome shotgun (WGS) entry which is preliminary data.</text>
</comment>
<name>A0ABQ2D0Q6_9DEIO</name>
<feature type="domain" description="HTH lacI-type" evidence="4">
    <location>
        <begin position="2"/>
        <end position="56"/>
    </location>
</feature>